<feature type="region of interest" description="Disordered" evidence="1">
    <location>
        <begin position="115"/>
        <end position="139"/>
    </location>
</feature>
<organism evidence="2 3">
    <name type="scientific">Salmonella enterica</name>
    <name type="common">Salmonella choleraesuis</name>
    <dbReference type="NCBI Taxonomy" id="28901"/>
    <lineage>
        <taxon>Bacteria</taxon>
        <taxon>Pseudomonadati</taxon>
        <taxon>Pseudomonadota</taxon>
        <taxon>Gammaproteobacteria</taxon>
        <taxon>Enterobacterales</taxon>
        <taxon>Enterobacteriaceae</taxon>
        <taxon>Salmonella</taxon>
    </lineage>
</organism>
<reference evidence="2 3" key="1">
    <citation type="submission" date="2016-09" db="EMBL/GenBank/DDBJ databases">
        <title>Whole genome sequencing of Salmonella enterica.</title>
        <authorList>
            <person name="Bell R."/>
        </authorList>
    </citation>
    <scope>NUCLEOTIDE SEQUENCE [LARGE SCALE GENOMIC DNA]</scope>
    <source>
        <strain evidence="2 3">CFSAN044929</strain>
    </source>
</reference>
<name>A0A3F3JBH0_SALER</name>
<dbReference type="Proteomes" id="UP000866740">
    <property type="component" value="Unassembled WGS sequence"/>
</dbReference>
<sequence length="139" mass="15514">MNLPNGFTHLSGGSTYLSENDIAKLQQAAPQPVQPAQPVQMAQALYYAVQPQPQPQPQQRQYVFLPWIPDPKKAESLMVRTLLQERVDVINCFIDRMNEAGVLWVNVNTGKDNRGAQVLPPANTPDSVYKQDDKPADES</sequence>
<comment type="caution">
    <text evidence="2">The sequence shown here is derived from an EMBL/GenBank/DDBJ whole genome shotgun (WGS) entry which is preliminary data.</text>
</comment>
<proteinExistence type="predicted"/>
<evidence type="ECO:0000256" key="1">
    <source>
        <dbReference type="SAM" id="MobiDB-lite"/>
    </source>
</evidence>
<gene>
    <name evidence="2" type="ORF">A7S51_11195</name>
</gene>
<dbReference type="RefSeq" id="WP_070801651.1">
    <property type="nucleotide sequence ID" value="NZ_MLTE01000006.1"/>
</dbReference>
<protein>
    <submittedName>
        <fullName evidence="2">Uncharacterized protein</fullName>
    </submittedName>
</protein>
<dbReference type="EMBL" id="MLTE01000006">
    <property type="protein sequence ID" value="OHJ52726.1"/>
    <property type="molecule type" value="Genomic_DNA"/>
</dbReference>
<evidence type="ECO:0000313" key="2">
    <source>
        <dbReference type="EMBL" id="OHJ52726.1"/>
    </source>
</evidence>
<feature type="compositionally biased region" description="Basic and acidic residues" evidence="1">
    <location>
        <begin position="129"/>
        <end position="139"/>
    </location>
</feature>
<evidence type="ECO:0000313" key="3">
    <source>
        <dbReference type="Proteomes" id="UP000866740"/>
    </source>
</evidence>
<accession>A0A3F3JBH0</accession>
<dbReference type="AlphaFoldDB" id="A0A3F3JBH0"/>